<dbReference type="Proteomes" id="UP001485043">
    <property type="component" value="Unassembled WGS sequence"/>
</dbReference>
<feature type="compositionally biased region" description="Polar residues" evidence="1">
    <location>
        <begin position="133"/>
        <end position="144"/>
    </location>
</feature>
<gene>
    <name evidence="2" type="ORF">WJX84_000341</name>
</gene>
<dbReference type="AlphaFoldDB" id="A0AAW1RTZ7"/>
<evidence type="ECO:0000256" key="1">
    <source>
        <dbReference type="SAM" id="MobiDB-lite"/>
    </source>
</evidence>
<dbReference type="EMBL" id="JALJOV010001978">
    <property type="protein sequence ID" value="KAK9837190.1"/>
    <property type="molecule type" value="Genomic_DNA"/>
</dbReference>
<accession>A0AAW1RTZ7</accession>
<protein>
    <submittedName>
        <fullName evidence="2">Uncharacterized protein</fullName>
    </submittedName>
</protein>
<feature type="region of interest" description="Disordered" evidence="1">
    <location>
        <begin position="133"/>
        <end position="179"/>
    </location>
</feature>
<name>A0AAW1RTZ7_9CHLO</name>
<evidence type="ECO:0000313" key="2">
    <source>
        <dbReference type="EMBL" id="KAK9837190.1"/>
    </source>
</evidence>
<keyword evidence="3" id="KW-1185">Reference proteome</keyword>
<proteinExistence type="predicted"/>
<organism evidence="2 3">
    <name type="scientific">Apatococcus fuscideae</name>
    <dbReference type="NCBI Taxonomy" id="2026836"/>
    <lineage>
        <taxon>Eukaryota</taxon>
        <taxon>Viridiplantae</taxon>
        <taxon>Chlorophyta</taxon>
        <taxon>core chlorophytes</taxon>
        <taxon>Trebouxiophyceae</taxon>
        <taxon>Chlorellales</taxon>
        <taxon>Chlorellaceae</taxon>
        <taxon>Apatococcus</taxon>
    </lineage>
</organism>
<sequence length="202" mass="21757">MTLSLKESQAFLTKQSELWQSHSIGLGETCQDLQGLRDEEAQAVVQLEAEKAVNFLQKQLALWTNVARGQLDADIELEDASSLPTPEPKNFRDRMLAMGGAPILGFDIQAHNLAKHRASLHPTDGRAALEVQAATSSPGNDQLQQPPPIGDSPAEAPKQTRPLIPAAQRASESRLPAADVKNELASVFARRRAASVHAASSD</sequence>
<evidence type="ECO:0000313" key="3">
    <source>
        <dbReference type="Proteomes" id="UP001485043"/>
    </source>
</evidence>
<comment type="caution">
    <text evidence="2">The sequence shown here is derived from an EMBL/GenBank/DDBJ whole genome shotgun (WGS) entry which is preliminary data.</text>
</comment>
<reference evidence="2 3" key="1">
    <citation type="journal article" date="2024" name="Nat. Commun.">
        <title>Phylogenomics reveals the evolutionary origins of lichenization in chlorophyte algae.</title>
        <authorList>
            <person name="Puginier C."/>
            <person name="Libourel C."/>
            <person name="Otte J."/>
            <person name="Skaloud P."/>
            <person name="Haon M."/>
            <person name="Grisel S."/>
            <person name="Petersen M."/>
            <person name="Berrin J.G."/>
            <person name="Delaux P.M."/>
            <person name="Dal Grande F."/>
            <person name="Keller J."/>
        </authorList>
    </citation>
    <scope>NUCLEOTIDE SEQUENCE [LARGE SCALE GENOMIC DNA]</scope>
    <source>
        <strain evidence="2 3">SAG 2523</strain>
    </source>
</reference>